<name>A0ABZ0V6U4_9MICO</name>
<evidence type="ECO:0000256" key="4">
    <source>
        <dbReference type="ARBA" id="ARBA00022605"/>
    </source>
</evidence>
<dbReference type="CDD" id="cd00331">
    <property type="entry name" value="IGPS"/>
    <property type="match status" value="1"/>
</dbReference>
<comment type="pathway">
    <text evidence="2">Amino-acid biosynthesis; L-tryptophan biosynthesis; L-tryptophan from chorismate: step 4/5.</text>
</comment>
<reference evidence="10 11" key="1">
    <citation type="submission" date="2023-06" db="EMBL/GenBank/DDBJ databases">
        <title>Rock-solubilizing bacteria, Microbacterium invictum, promotes re-establishment of vegetation in rocky wasteland by accelerating rock bio-weathering and reshaping soil bacterial community.</title>
        <authorList>
            <person name="Liu C."/>
        </authorList>
    </citation>
    <scope>NUCLEOTIDE SEQUENCE [LARGE SCALE GENOMIC DNA]</scope>
    <source>
        <strain evidence="10 11">X-18</strain>
    </source>
</reference>
<dbReference type="EC" id="4.1.1.48" evidence="3"/>
<keyword evidence="11" id="KW-1185">Reference proteome</keyword>
<dbReference type="Gene3D" id="3.20.20.70">
    <property type="entry name" value="Aldolase class I"/>
    <property type="match status" value="1"/>
</dbReference>
<keyword evidence="4" id="KW-0028">Amino-acid biosynthesis</keyword>
<dbReference type="InterPro" id="IPR001468">
    <property type="entry name" value="Indole-3-GlycerolPSynthase_CS"/>
</dbReference>
<evidence type="ECO:0000256" key="6">
    <source>
        <dbReference type="ARBA" id="ARBA00022822"/>
    </source>
</evidence>
<keyword evidence="5" id="KW-0210">Decarboxylase</keyword>
<dbReference type="InterPro" id="IPR013785">
    <property type="entry name" value="Aldolase_TIM"/>
</dbReference>
<dbReference type="NCBIfam" id="NF001369">
    <property type="entry name" value="PRK00278.1-1"/>
    <property type="match status" value="1"/>
</dbReference>
<dbReference type="InterPro" id="IPR011060">
    <property type="entry name" value="RibuloseP-bd_barrel"/>
</dbReference>
<keyword evidence="7" id="KW-0057">Aromatic amino acid biosynthesis</keyword>
<evidence type="ECO:0000256" key="3">
    <source>
        <dbReference type="ARBA" id="ARBA00012362"/>
    </source>
</evidence>
<accession>A0ABZ0V6U4</accession>
<proteinExistence type="predicted"/>
<sequence length="282" mass="29741">MSAGAERTSTGIDLLAELTAGAVEDAARRAEHVPLIDVERSASARPPARNAVSTLAPADRVKIIAEVKRASPSRGALAEIPDPAAQARRYQQGGAAAISVLTEGRRFSGSLADLEAVVAAVDVPVLRKDFIATEYQVLEARAAGADLVLLIVAALDQDVLVRLHRLIGDLGMTALVETHSADEVSRAIDLGAEVIGVNARDLSTFQLDRDLFGRLESLIPEGTIRIAESAVSSPDDVAHYRDHGADVVLIGEALVTGDPVATLGRFLAAGDRPAGRRRKERT</sequence>
<dbReference type="GO" id="GO:0004425">
    <property type="term" value="F:indole-3-glycerol-phosphate synthase activity"/>
    <property type="evidence" value="ECO:0007669"/>
    <property type="project" value="UniProtKB-EC"/>
</dbReference>
<evidence type="ECO:0000256" key="8">
    <source>
        <dbReference type="ARBA" id="ARBA00023239"/>
    </source>
</evidence>
<dbReference type="Proteomes" id="UP001324533">
    <property type="component" value="Chromosome"/>
</dbReference>
<evidence type="ECO:0000256" key="5">
    <source>
        <dbReference type="ARBA" id="ARBA00022793"/>
    </source>
</evidence>
<protein>
    <recommendedName>
        <fullName evidence="3">indole-3-glycerol-phosphate synthase</fullName>
        <ecNumber evidence="3">4.1.1.48</ecNumber>
    </recommendedName>
</protein>
<evidence type="ECO:0000256" key="1">
    <source>
        <dbReference type="ARBA" id="ARBA00001633"/>
    </source>
</evidence>
<evidence type="ECO:0000256" key="7">
    <source>
        <dbReference type="ARBA" id="ARBA00023141"/>
    </source>
</evidence>
<keyword evidence="8 10" id="KW-0456">Lyase</keyword>
<dbReference type="PROSITE" id="PS00614">
    <property type="entry name" value="IGPS"/>
    <property type="match status" value="1"/>
</dbReference>
<dbReference type="PANTHER" id="PTHR22854">
    <property type="entry name" value="TRYPTOPHAN BIOSYNTHESIS PROTEIN"/>
    <property type="match status" value="1"/>
</dbReference>
<organism evidence="10 11">
    <name type="scientific">Microbacterium invictum</name>
    <dbReference type="NCBI Taxonomy" id="515415"/>
    <lineage>
        <taxon>Bacteria</taxon>
        <taxon>Bacillati</taxon>
        <taxon>Actinomycetota</taxon>
        <taxon>Actinomycetes</taxon>
        <taxon>Micrococcales</taxon>
        <taxon>Microbacteriaceae</taxon>
        <taxon>Microbacterium</taxon>
    </lineage>
</organism>
<dbReference type="PANTHER" id="PTHR22854:SF2">
    <property type="entry name" value="INDOLE-3-GLYCEROL-PHOSPHATE SYNTHASE"/>
    <property type="match status" value="1"/>
</dbReference>
<dbReference type="InterPro" id="IPR045186">
    <property type="entry name" value="Indole-3-glycerol_P_synth"/>
</dbReference>
<dbReference type="SUPFAM" id="SSF51366">
    <property type="entry name" value="Ribulose-phoshate binding barrel"/>
    <property type="match status" value="1"/>
</dbReference>
<dbReference type="EMBL" id="CP139779">
    <property type="protein sequence ID" value="WQB68949.1"/>
    <property type="molecule type" value="Genomic_DNA"/>
</dbReference>
<feature type="domain" description="Indole-3-glycerol phosphate synthase" evidence="9">
    <location>
        <begin position="18"/>
        <end position="258"/>
    </location>
</feature>
<evidence type="ECO:0000259" key="9">
    <source>
        <dbReference type="Pfam" id="PF00218"/>
    </source>
</evidence>
<dbReference type="InterPro" id="IPR013798">
    <property type="entry name" value="Indole-3-glycerol_P_synth_dom"/>
</dbReference>
<gene>
    <name evidence="10" type="primary">trpC</name>
    <name evidence="10" type="ORF">T9R20_09490</name>
</gene>
<evidence type="ECO:0000313" key="10">
    <source>
        <dbReference type="EMBL" id="WQB68949.1"/>
    </source>
</evidence>
<dbReference type="RefSeq" id="WP_322409077.1">
    <property type="nucleotide sequence ID" value="NZ_CP139779.1"/>
</dbReference>
<comment type="catalytic activity">
    <reaction evidence="1">
        <text>1-(2-carboxyphenylamino)-1-deoxy-D-ribulose 5-phosphate + H(+) = (1S,2R)-1-C-(indol-3-yl)glycerol 3-phosphate + CO2 + H2O</text>
        <dbReference type="Rhea" id="RHEA:23476"/>
        <dbReference type="ChEBI" id="CHEBI:15377"/>
        <dbReference type="ChEBI" id="CHEBI:15378"/>
        <dbReference type="ChEBI" id="CHEBI:16526"/>
        <dbReference type="ChEBI" id="CHEBI:58613"/>
        <dbReference type="ChEBI" id="CHEBI:58866"/>
        <dbReference type="EC" id="4.1.1.48"/>
    </reaction>
</comment>
<keyword evidence="6" id="KW-0822">Tryptophan biosynthesis</keyword>
<evidence type="ECO:0000256" key="2">
    <source>
        <dbReference type="ARBA" id="ARBA00004696"/>
    </source>
</evidence>
<dbReference type="Pfam" id="PF00218">
    <property type="entry name" value="IGPS"/>
    <property type="match status" value="1"/>
</dbReference>
<evidence type="ECO:0000313" key="11">
    <source>
        <dbReference type="Proteomes" id="UP001324533"/>
    </source>
</evidence>